<sequence>MNTWSLADKLLSFLMITSIKTLKSLLKSKFEFYQKKFFKKILIELKFLLQKVQYFTKLYKQIIILKKH</sequence>
<accession>A0A3M7QJB1</accession>
<proteinExistence type="predicted"/>
<dbReference type="AlphaFoldDB" id="A0A3M7QJB1"/>
<organism evidence="1 2">
    <name type="scientific">Brachionus plicatilis</name>
    <name type="common">Marine rotifer</name>
    <name type="synonym">Brachionus muelleri</name>
    <dbReference type="NCBI Taxonomy" id="10195"/>
    <lineage>
        <taxon>Eukaryota</taxon>
        <taxon>Metazoa</taxon>
        <taxon>Spiralia</taxon>
        <taxon>Gnathifera</taxon>
        <taxon>Rotifera</taxon>
        <taxon>Eurotatoria</taxon>
        <taxon>Monogononta</taxon>
        <taxon>Pseudotrocha</taxon>
        <taxon>Ploima</taxon>
        <taxon>Brachionidae</taxon>
        <taxon>Brachionus</taxon>
    </lineage>
</organism>
<protein>
    <submittedName>
        <fullName evidence="1">Uncharacterized protein</fullName>
    </submittedName>
</protein>
<reference evidence="1 2" key="1">
    <citation type="journal article" date="2018" name="Sci. Rep.">
        <title>Genomic signatures of local adaptation to the degree of environmental predictability in rotifers.</title>
        <authorList>
            <person name="Franch-Gras L."/>
            <person name="Hahn C."/>
            <person name="Garcia-Roger E.M."/>
            <person name="Carmona M.J."/>
            <person name="Serra M."/>
            <person name="Gomez A."/>
        </authorList>
    </citation>
    <scope>NUCLEOTIDE SEQUENCE [LARGE SCALE GENOMIC DNA]</scope>
    <source>
        <strain evidence="1">HYR1</strain>
    </source>
</reference>
<dbReference type="Proteomes" id="UP000276133">
    <property type="component" value="Unassembled WGS sequence"/>
</dbReference>
<evidence type="ECO:0000313" key="2">
    <source>
        <dbReference type="Proteomes" id="UP000276133"/>
    </source>
</evidence>
<comment type="caution">
    <text evidence="1">The sequence shown here is derived from an EMBL/GenBank/DDBJ whole genome shotgun (WGS) entry which is preliminary data.</text>
</comment>
<gene>
    <name evidence="1" type="ORF">BpHYR1_006328</name>
</gene>
<name>A0A3M7QJB1_BRAPC</name>
<keyword evidence="2" id="KW-1185">Reference proteome</keyword>
<dbReference type="EMBL" id="REGN01005979">
    <property type="protein sequence ID" value="RNA11353.1"/>
    <property type="molecule type" value="Genomic_DNA"/>
</dbReference>
<evidence type="ECO:0000313" key="1">
    <source>
        <dbReference type="EMBL" id="RNA11353.1"/>
    </source>
</evidence>